<dbReference type="Pfam" id="PF07969">
    <property type="entry name" value="Amidohydro_3"/>
    <property type="match status" value="1"/>
</dbReference>
<dbReference type="AlphaFoldDB" id="A0A432WZD7"/>
<dbReference type="PANTHER" id="PTHR22642:SF2">
    <property type="entry name" value="PROTEIN LONG AFTER FAR-RED 3"/>
    <property type="match status" value="1"/>
</dbReference>
<protein>
    <submittedName>
        <fullName evidence="3">Amidohydrolase</fullName>
    </submittedName>
</protein>
<sequence length="557" mass="61196">MHIVRFAVTLLFLVFSAPLFAHTTLYHNFTGYTFVEGHGEHAALNRFTTMLVREGKIVATGDSGLFELAPDAERVDLAGRIVLPGLIDAHGHVTGLGQNLSELDLRGLTSRTSAVAQVANYAEANIELPWIIGRGWNQVIWPEQSFPTRQDLDQVLSDRPVWLTRIDGHAGWANSRALEIAGITRDTPSPAGGEIVKDEQGEPTGILIDTAMALVRKHIPAASDEQVMAYQEAAFQQLLSEGITQAHDAGVSKQALLSYQAHAEAGNMIRIHAMLSASDPALESLLAEGPHRTDNHLLQVRSVKIYGDGALGSRGAALLKPYSDDAENSGLLVTPEVEVARLFNLAIEHDFQVNYHAIGDYTNRLALDTFEGIFQAQGTDKTDLRHRIEHAQIIHPNDIPRFKELGITPSMQPTHATSDMNMAEDRLGSTRLAGAYAWRTFLDQGSLVAAGSDFPVELSNPFYGIHAAVTRQDRNNQPVDGWHPEQAMTVAEALRSFTIDAAWAGHYEDVTGSLEPGKFADFIVVDKDPFKIKPSNLWRVKVLSTYIAGQRRYQLQP</sequence>
<feature type="domain" description="Amidohydrolase 3" evidence="2">
    <location>
        <begin position="75"/>
        <end position="553"/>
    </location>
</feature>
<name>A0A432WZD7_9GAMM</name>
<comment type="caution">
    <text evidence="3">The sequence shown here is derived from an EMBL/GenBank/DDBJ whole genome shotgun (WGS) entry which is preliminary data.</text>
</comment>
<proteinExistence type="predicted"/>
<dbReference type="Gene3D" id="3.10.310.70">
    <property type="match status" value="1"/>
</dbReference>
<dbReference type="RefSeq" id="WP_126757928.1">
    <property type="nucleotide sequence ID" value="NZ_PIPQ01000007.1"/>
</dbReference>
<dbReference type="Proteomes" id="UP000286976">
    <property type="component" value="Unassembled WGS sequence"/>
</dbReference>
<dbReference type="Gene3D" id="3.20.20.140">
    <property type="entry name" value="Metal-dependent hydrolases"/>
    <property type="match status" value="1"/>
</dbReference>
<dbReference type="SUPFAM" id="SSF51556">
    <property type="entry name" value="Metallo-dependent hydrolases"/>
    <property type="match status" value="1"/>
</dbReference>
<evidence type="ECO:0000313" key="4">
    <source>
        <dbReference type="Proteomes" id="UP000286976"/>
    </source>
</evidence>
<keyword evidence="1" id="KW-0732">Signal</keyword>
<feature type="chain" id="PRO_5019225020" evidence="1">
    <location>
        <begin position="22"/>
        <end position="557"/>
    </location>
</feature>
<reference evidence="3 4" key="1">
    <citation type="journal article" date="2011" name="Front. Microbiol.">
        <title>Genomic signatures of strain selection and enhancement in Bacillus atrophaeus var. globigii, a historical biowarfare simulant.</title>
        <authorList>
            <person name="Gibbons H.S."/>
            <person name="Broomall S.M."/>
            <person name="McNew L.A."/>
            <person name="Daligault H."/>
            <person name="Chapman C."/>
            <person name="Bruce D."/>
            <person name="Karavis M."/>
            <person name="Krepps M."/>
            <person name="McGregor P.A."/>
            <person name="Hong C."/>
            <person name="Park K.H."/>
            <person name="Akmal A."/>
            <person name="Feldman A."/>
            <person name="Lin J.S."/>
            <person name="Chang W.E."/>
            <person name="Higgs B.W."/>
            <person name="Demirev P."/>
            <person name="Lindquist J."/>
            <person name="Liem A."/>
            <person name="Fochler E."/>
            <person name="Read T.D."/>
            <person name="Tapia R."/>
            <person name="Johnson S."/>
            <person name="Bishop-Lilly K.A."/>
            <person name="Detter C."/>
            <person name="Han C."/>
            <person name="Sozhamannan S."/>
            <person name="Rosenzweig C.N."/>
            <person name="Skowronski E.W."/>
        </authorList>
    </citation>
    <scope>NUCLEOTIDE SEQUENCE [LARGE SCALE GENOMIC DNA]</scope>
    <source>
        <strain evidence="3 4">AIT1</strain>
    </source>
</reference>
<dbReference type="InterPro" id="IPR032466">
    <property type="entry name" value="Metal_Hydrolase"/>
</dbReference>
<keyword evidence="3" id="KW-0378">Hydrolase</keyword>
<dbReference type="PANTHER" id="PTHR22642">
    <property type="entry name" value="IMIDAZOLONEPROPIONASE"/>
    <property type="match status" value="1"/>
</dbReference>
<keyword evidence="4" id="KW-1185">Reference proteome</keyword>
<dbReference type="GO" id="GO:0016810">
    <property type="term" value="F:hydrolase activity, acting on carbon-nitrogen (but not peptide) bonds"/>
    <property type="evidence" value="ECO:0007669"/>
    <property type="project" value="InterPro"/>
</dbReference>
<dbReference type="InterPro" id="IPR013108">
    <property type="entry name" value="Amidohydro_3"/>
</dbReference>
<evidence type="ECO:0000259" key="2">
    <source>
        <dbReference type="Pfam" id="PF07969"/>
    </source>
</evidence>
<dbReference type="InterPro" id="IPR011059">
    <property type="entry name" value="Metal-dep_hydrolase_composite"/>
</dbReference>
<dbReference type="SUPFAM" id="SSF51338">
    <property type="entry name" value="Composite domain of metallo-dependent hydrolases"/>
    <property type="match status" value="1"/>
</dbReference>
<evidence type="ECO:0000256" key="1">
    <source>
        <dbReference type="SAM" id="SignalP"/>
    </source>
</evidence>
<organism evidence="3 4">
    <name type="scientific">Aliidiomarina taiwanensis</name>
    <dbReference type="NCBI Taxonomy" id="946228"/>
    <lineage>
        <taxon>Bacteria</taxon>
        <taxon>Pseudomonadati</taxon>
        <taxon>Pseudomonadota</taxon>
        <taxon>Gammaproteobacteria</taxon>
        <taxon>Alteromonadales</taxon>
        <taxon>Idiomarinaceae</taxon>
        <taxon>Aliidiomarina</taxon>
    </lineage>
</organism>
<evidence type="ECO:0000313" key="3">
    <source>
        <dbReference type="EMBL" id="RUO39051.1"/>
    </source>
</evidence>
<accession>A0A432WZD7</accession>
<dbReference type="InterPro" id="IPR033932">
    <property type="entry name" value="YtcJ-like"/>
</dbReference>
<dbReference type="OrthoDB" id="9031471at2"/>
<dbReference type="CDD" id="cd01300">
    <property type="entry name" value="YtcJ_like"/>
    <property type="match status" value="1"/>
</dbReference>
<dbReference type="Gene3D" id="2.30.40.10">
    <property type="entry name" value="Urease, subunit C, domain 1"/>
    <property type="match status" value="1"/>
</dbReference>
<feature type="signal peptide" evidence="1">
    <location>
        <begin position="1"/>
        <end position="21"/>
    </location>
</feature>
<dbReference type="EMBL" id="PIPQ01000007">
    <property type="protein sequence ID" value="RUO39051.1"/>
    <property type="molecule type" value="Genomic_DNA"/>
</dbReference>
<gene>
    <name evidence="3" type="ORF">CWE15_09915</name>
</gene>